<protein>
    <submittedName>
        <fullName evidence="2">Uncharacterized protein</fullName>
    </submittedName>
</protein>
<sequence>MIDTCATFTTVELTNSRKTQSEQIQAAVALPYNPPSERYNALHVIKVADGRNFTFAVWSTGFCILELLFSDAQGRLPCGSFNGIRLKRHDGVQDDGSISVYQQFPSTQVVIFKEASFRIASLPTRTHPNVTEEATESSLVIADYVIAADAIIVLWPHGLVEKHNLSDNRIFTIAQPFESAETTATTMTSLLVEGRDAVLVGDSKGSIYVFPLVNYDASPDSLLTLKQAHTNDRPPTSDNDASRLYVWELITCFRTYSLDVSVAEYVVPEFLFCGFNCGSVECWRFPSGGKSSSKGPRLQQQPNQSISVVKRALHVIDLHMAPVLSIVTESEAGTSILANPQPDTFSWVFSYDEDAIILVWCFSLDFLFPHRRIKVHEFIKGIYVFPAEGCLDLFAYIDRCIDRVDHLCSGDIDAVRLRLLRGRELSAQRLKNQESSNQATKSEWRRVSAVTGLRASTFTPTNAYNRSRLLVGAPSVQINIALPEVEHKVNPLRKLSTEASPEKHLFEESKPSTPLNAKQPQVNDTQAEGNSLHSILSSSPTLIVDRPISKPRTSPTSRGSPRRNNHSRSKAIAENTIRDTESIYRPGENSLPSSFQQTRPRVYRNAVNLLNSLSSQARCAVVTAGDSCVSPSHLASANEDDLEMSGTLSVARNLVRPTSPITCDVGVQEKVSVVSLVEDIDDSILLLDYQAGSRRSRKRPSRKQVDEEIHQTSKATFHLKNV</sequence>
<dbReference type="OrthoDB" id="128596at2759"/>
<proteinExistence type="predicted"/>
<accession>A0A2P4XT37</accession>
<feature type="compositionally biased region" description="Basic and acidic residues" evidence="1">
    <location>
        <begin position="500"/>
        <end position="510"/>
    </location>
</feature>
<evidence type="ECO:0000313" key="3">
    <source>
        <dbReference type="Proteomes" id="UP000237271"/>
    </source>
</evidence>
<name>A0A2P4XT37_9STRA</name>
<dbReference type="AlphaFoldDB" id="A0A2P4XT37"/>
<evidence type="ECO:0000256" key="1">
    <source>
        <dbReference type="SAM" id="MobiDB-lite"/>
    </source>
</evidence>
<comment type="caution">
    <text evidence="2">The sequence shown here is derived from an EMBL/GenBank/DDBJ whole genome shotgun (WGS) entry which is preliminary data.</text>
</comment>
<dbReference type="Proteomes" id="UP000237271">
    <property type="component" value="Unassembled WGS sequence"/>
</dbReference>
<evidence type="ECO:0000313" key="2">
    <source>
        <dbReference type="EMBL" id="POM68677.1"/>
    </source>
</evidence>
<gene>
    <name evidence="2" type="ORF">PHPALM_15132</name>
</gene>
<organism evidence="2 3">
    <name type="scientific">Phytophthora palmivora</name>
    <dbReference type="NCBI Taxonomy" id="4796"/>
    <lineage>
        <taxon>Eukaryota</taxon>
        <taxon>Sar</taxon>
        <taxon>Stramenopiles</taxon>
        <taxon>Oomycota</taxon>
        <taxon>Peronosporomycetes</taxon>
        <taxon>Peronosporales</taxon>
        <taxon>Peronosporaceae</taxon>
        <taxon>Phytophthora</taxon>
    </lineage>
</organism>
<feature type="compositionally biased region" description="Polar residues" evidence="1">
    <location>
        <begin position="511"/>
        <end position="541"/>
    </location>
</feature>
<feature type="compositionally biased region" description="Basic residues" evidence="1">
    <location>
        <begin position="560"/>
        <end position="569"/>
    </location>
</feature>
<dbReference type="EMBL" id="NCKW01008093">
    <property type="protein sequence ID" value="POM68677.1"/>
    <property type="molecule type" value="Genomic_DNA"/>
</dbReference>
<reference evidence="2 3" key="1">
    <citation type="journal article" date="2017" name="Genome Biol. Evol.">
        <title>Phytophthora megakarya and P. palmivora, closely related causal agents of cacao black pod rot, underwent increases in genome sizes and gene numbers by different mechanisms.</title>
        <authorList>
            <person name="Ali S.S."/>
            <person name="Shao J."/>
            <person name="Lary D.J."/>
            <person name="Kronmiller B."/>
            <person name="Shen D."/>
            <person name="Strem M.D."/>
            <person name="Amoako-Attah I."/>
            <person name="Akrofi A.Y."/>
            <person name="Begoude B.A."/>
            <person name="Ten Hoopen G.M."/>
            <person name="Coulibaly K."/>
            <person name="Kebe B.I."/>
            <person name="Melnick R.L."/>
            <person name="Guiltinan M.J."/>
            <person name="Tyler B.M."/>
            <person name="Meinhardt L.W."/>
            <person name="Bailey B.A."/>
        </authorList>
    </citation>
    <scope>NUCLEOTIDE SEQUENCE [LARGE SCALE GENOMIC DNA]</scope>
    <source>
        <strain evidence="3">sbr112.9</strain>
    </source>
</reference>
<keyword evidence="3" id="KW-1185">Reference proteome</keyword>
<feature type="region of interest" description="Disordered" evidence="1">
    <location>
        <begin position="498"/>
        <end position="596"/>
    </location>
</feature>
<feature type="compositionally biased region" description="Low complexity" evidence="1">
    <location>
        <begin position="550"/>
        <end position="559"/>
    </location>
</feature>